<dbReference type="Proteomes" id="UP000327013">
    <property type="component" value="Unassembled WGS sequence"/>
</dbReference>
<keyword evidence="2" id="KW-1185">Reference proteome</keyword>
<comment type="caution">
    <text evidence="1">The sequence shown here is derived from an EMBL/GenBank/DDBJ whole genome shotgun (WGS) entry which is preliminary data.</text>
</comment>
<reference evidence="1 2" key="1">
    <citation type="submission" date="2019-06" db="EMBL/GenBank/DDBJ databases">
        <title>A chromosomal-level reference genome of Carpinus fangiana (Coryloideae, Betulaceae).</title>
        <authorList>
            <person name="Yang X."/>
            <person name="Wang Z."/>
            <person name="Zhang L."/>
            <person name="Hao G."/>
            <person name="Liu J."/>
            <person name="Yang Y."/>
        </authorList>
    </citation>
    <scope>NUCLEOTIDE SEQUENCE [LARGE SCALE GENOMIC DNA]</scope>
    <source>
        <strain evidence="1">Cfa_2016G</strain>
        <tissue evidence="1">Leaf</tissue>
    </source>
</reference>
<proteinExistence type="predicted"/>
<protein>
    <submittedName>
        <fullName evidence="1">Uncharacterized protein</fullName>
    </submittedName>
</protein>
<gene>
    <name evidence="1" type="ORF">FH972_025015</name>
</gene>
<dbReference type="AlphaFoldDB" id="A0A5N6KZT5"/>
<organism evidence="1 2">
    <name type="scientific">Carpinus fangiana</name>
    <dbReference type="NCBI Taxonomy" id="176857"/>
    <lineage>
        <taxon>Eukaryota</taxon>
        <taxon>Viridiplantae</taxon>
        <taxon>Streptophyta</taxon>
        <taxon>Embryophyta</taxon>
        <taxon>Tracheophyta</taxon>
        <taxon>Spermatophyta</taxon>
        <taxon>Magnoliopsida</taxon>
        <taxon>eudicotyledons</taxon>
        <taxon>Gunneridae</taxon>
        <taxon>Pentapetalae</taxon>
        <taxon>rosids</taxon>
        <taxon>fabids</taxon>
        <taxon>Fagales</taxon>
        <taxon>Betulaceae</taxon>
        <taxon>Carpinus</taxon>
    </lineage>
</organism>
<evidence type="ECO:0000313" key="1">
    <source>
        <dbReference type="EMBL" id="KAB8437335.1"/>
    </source>
</evidence>
<name>A0A5N6KZT5_9ROSI</name>
<sequence length="746" mass="76141">MKPATLASTALVHILYPGSTPTEIQNLSREDIYTYTTILACHPSSKSHFESRHAFARRTEQLIDRLPKHLCNISDVPGFSETMIMQTLTKLAPGIMSSIVNPSRLCTMHSKLSGQVIASAIKSLKMAIADHLPKLLSTPALHTPIRDRFRSDNSSKAATAAQDAMAMLLTSDEFLATYRRPRPTHFTDGHVDLSCDACILTKVGSSPYILITLGAVALLRSKDDTFKDTKWLDWLHGWTLTFGTAGSDIWRCSEDVANQLSGNVAAPSLQVSSSTISSISTLSMGESCEVPIIFAPLSCQNMSSMSTTWAPVESKPIEEPKLPSLMSAVLPSFKSAGAITASVERKREFSTERSDRKAPKVKSSRQGVTCWLQAICHKKVRDSVPISNAYNIVVIIVIIHSSIRENQDSLLLLGSEANAGTLAVKDNVLALEEDIAEDVEADAGAALDAAEAGASAGVDGSVVDVAAGRGALGAVDGDGEAGEGLGAREGVATLLVIVGRAADLLVVGVDNGVLDEDESGAGVGNGGAEAAEAGAAGIGGARVEGPEALAGVDGRIGQGAGGEDGLGQGGLDGVEEGGLRLGGDDITLGAGAITVGDLPGVAAQLCGGSGSAGIVEVAYQVGATSVKVQVDGLAVGSNLDGAEVGLVELLRASSDGAALSSSGGSGDVAGNLGIVLLVGLLVGDGAALEVGLGGLLGDGEEAVNQTLEGTLRITDEVGVGSWGSEDGGANGQSGDKGGVVHLDIAG</sequence>
<accession>A0A5N6KZT5</accession>
<dbReference type="EMBL" id="VIBQ01000036">
    <property type="protein sequence ID" value="KAB8437335.1"/>
    <property type="molecule type" value="Genomic_DNA"/>
</dbReference>
<evidence type="ECO:0000313" key="2">
    <source>
        <dbReference type="Proteomes" id="UP000327013"/>
    </source>
</evidence>